<keyword evidence="8" id="KW-1185">Reference proteome</keyword>
<comment type="caution">
    <text evidence="7">The sequence shown here is derived from an EMBL/GenBank/DDBJ whole genome shotgun (WGS) entry which is preliminary data.</text>
</comment>
<dbReference type="Proteomes" id="UP000807353">
    <property type="component" value="Unassembled WGS sequence"/>
</dbReference>
<accession>A0A9P5Y6H4</accession>
<evidence type="ECO:0000256" key="3">
    <source>
        <dbReference type="ARBA" id="ARBA00022692"/>
    </source>
</evidence>
<dbReference type="InterPro" id="IPR001708">
    <property type="entry name" value="YidC/ALB3/OXA1/COX18"/>
</dbReference>
<evidence type="ECO:0000256" key="4">
    <source>
        <dbReference type="ARBA" id="ARBA00022989"/>
    </source>
</evidence>
<name>A0A9P5Y6H4_9AGAR</name>
<comment type="subcellular location">
    <subcellularLocation>
        <location evidence="1">Membrane</location>
        <topology evidence="1">Multi-pass membrane protein</topology>
    </subcellularLocation>
</comment>
<dbReference type="OrthoDB" id="2436667at2759"/>
<evidence type="ECO:0000256" key="6">
    <source>
        <dbReference type="SAM" id="Phobius"/>
    </source>
</evidence>
<keyword evidence="5 6" id="KW-0472">Membrane</keyword>
<evidence type="ECO:0000256" key="1">
    <source>
        <dbReference type="ARBA" id="ARBA00004141"/>
    </source>
</evidence>
<evidence type="ECO:0000256" key="5">
    <source>
        <dbReference type="ARBA" id="ARBA00023136"/>
    </source>
</evidence>
<gene>
    <name evidence="7" type="ORF">BDZ94DRAFT_1256494</name>
</gene>
<dbReference type="GO" id="GO:0005743">
    <property type="term" value="C:mitochondrial inner membrane"/>
    <property type="evidence" value="ECO:0007669"/>
    <property type="project" value="TreeGrafter"/>
</dbReference>
<keyword evidence="3 6" id="KW-0812">Transmembrane</keyword>
<evidence type="ECO:0000313" key="8">
    <source>
        <dbReference type="Proteomes" id="UP000807353"/>
    </source>
</evidence>
<dbReference type="AlphaFoldDB" id="A0A9P5Y6H4"/>
<dbReference type="PANTHER" id="PTHR12428">
    <property type="entry name" value="OXA1"/>
    <property type="match status" value="1"/>
</dbReference>
<evidence type="ECO:0000313" key="7">
    <source>
        <dbReference type="EMBL" id="KAF9464462.1"/>
    </source>
</evidence>
<dbReference type="GO" id="GO:0033617">
    <property type="term" value="P:mitochondrial respiratory chain complex IV assembly"/>
    <property type="evidence" value="ECO:0007669"/>
    <property type="project" value="TreeGrafter"/>
</dbReference>
<dbReference type="EMBL" id="MU150254">
    <property type="protein sequence ID" value="KAF9464462.1"/>
    <property type="molecule type" value="Genomic_DNA"/>
</dbReference>
<organism evidence="7 8">
    <name type="scientific">Collybia nuda</name>
    <dbReference type="NCBI Taxonomy" id="64659"/>
    <lineage>
        <taxon>Eukaryota</taxon>
        <taxon>Fungi</taxon>
        <taxon>Dikarya</taxon>
        <taxon>Basidiomycota</taxon>
        <taxon>Agaricomycotina</taxon>
        <taxon>Agaricomycetes</taxon>
        <taxon>Agaricomycetidae</taxon>
        <taxon>Agaricales</taxon>
        <taxon>Tricholomatineae</taxon>
        <taxon>Clitocybaceae</taxon>
        <taxon>Collybia</taxon>
    </lineage>
</organism>
<keyword evidence="4 6" id="KW-1133">Transmembrane helix</keyword>
<proteinExistence type="inferred from homology"/>
<dbReference type="GO" id="GO:0032977">
    <property type="term" value="F:membrane insertase activity"/>
    <property type="evidence" value="ECO:0007669"/>
    <property type="project" value="InterPro"/>
</dbReference>
<comment type="similarity">
    <text evidence="2">Belongs to the OXA1/ALB3/YidC family.</text>
</comment>
<protein>
    <submittedName>
        <fullName evidence="7">60Kd inner membrane protein-domain-containing protein</fullName>
    </submittedName>
</protein>
<reference evidence="7" key="1">
    <citation type="submission" date="2020-11" db="EMBL/GenBank/DDBJ databases">
        <authorList>
            <consortium name="DOE Joint Genome Institute"/>
            <person name="Ahrendt S."/>
            <person name="Riley R."/>
            <person name="Andreopoulos W."/>
            <person name="Labutti K."/>
            <person name="Pangilinan J."/>
            <person name="Ruiz-Duenas F.J."/>
            <person name="Barrasa J.M."/>
            <person name="Sanchez-Garcia M."/>
            <person name="Camarero S."/>
            <person name="Miyauchi S."/>
            <person name="Serrano A."/>
            <person name="Linde D."/>
            <person name="Babiker R."/>
            <person name="Drula E."/>
            <person name="Ayuso-Fernandez I."/>
            <person name="Pacheco R."/>
            <person name="Padilla G."/>
            <person name="Ferreira P."/>
            <person name="Barriuso J."/>
            <person name="Kellner H."/>
            <person name="Castanera R."/>
            <person name="Alfaro M."/>
            <person name="Ramirez L."/>
            <person name="Pisabarro A.G."/>
            <person name="Kuo A."/>
            <person name="Tritt A."/>
            <person name="Lipzen A."/>
            <person name="He G."/>
            <person name="Yan M."/>
            <person name="Ng V."/>
            <person name="Cullen D."/>
            <person name="Martin F."/>
            <person name="Rosso M.-N."/>
            <person name="Henrissat B."/>
            <person name="Hibbett D."/>
            <person name="Martinez A.T."/>
            <person name="Grigoriev I.V."/>
        </authorList>
    </citation>
    <scope>NUCLEOTIDE SEQUENCE</scope>
    <source>
        <strain evidence="7">CBS 247.69</strain>
    </source>
</reference>
<feature type="transmembrane region" description="Helical" evidence="6">
    <location>
        <begin position="280"/>
        <end position="297"/>
    </location>
</feature>
<evidence type="ECO:0000256" key="2">
    <source>
        <dbReference type="ARBA" id="ARBA00009877"/>
    </source>
</evidence>
<dbReference type="GO" id="GO:0032979">
    <property type="term" value="P:protein insertion into mitochondrial inner membrane from matrix"/>
    <property type="evidence" value="ECO:0007669"/>
    <property type="project" value="TreeGrafter"/>
</dbReference>
<dbReference type="PANTHER" id="PTHR12428:SF65">
    <property type="entry name" value="CYTOCHROME C OXIDASE ASSEMBLY PROTEIN COX18, MITOCHONDRIAL"/>
    <property type="match status" value="1"/>
</dbReference>
<sequence length="339" mass="38359">MLALRTVQLRRSLVHLPPHLIPRYAKSCSPQQAQRRYFVQGLCDGFLDLTMALPIPPSLPPYSTTIIFVTLAARFALLPVSIWGKNRARRIEDLVLPEIEKLKPIVSKRVLEDMKKEGIRGEKKFLQEFHAKRSIELLTARRKELFKVHKCRPLPSIIIPPLSQLPLFVIGTIVFGRLSLDPTPFDSESFLTLTTLAHPDPTMTLPILLGVITMANVESSNWVMNAAERERSRQIEEKNAKIRAEGGRPNIEPKKLIKSGLRLLSIGRILIAAITPGSIALYWVTSAAFGLLQTWVMDWQDIRRRRRNAMNNPPMTLATPTPPITKRKVVSLQSPKAQR</sequence>